<gene>
    <name evidence="3" type="ORF">CVT24_004344</name>
</gene>
<comment type="caution">
    <text evidence="3">The sequence shown here is derived from an EMBL/GenBank/DDBJ whole genome shotgun (WGS) entry which is preliminary data.</text>
</comment>
<dbReference type="OrthoDB" id="2094832at2759"/>
<keyword evidence="4" id="KW-1185">Reference proteome</keyword>
<evidence type="ECO:0008006" key="5">
    <source>
        <dbReference type="Google" id="ProtNLM"/>
    </source>
</evidence>
<evidence type="ECO:0000256" key="1">
    <source>
        <dbReference type="ARBA" id="ARBA00022679"/>
    </source>
</evidence>
<dbReference type="EMBL" id="NHTK01004916">
    <property type="protein sequence ID" value="PPQ84240.1"/>
    <property type="molecule type" value="Genomic_DNA"/>
</dbReference>
<accession>A0A409X0F3</accession>
<dbReference type="AlphaFoldDB" id="A0A409X0F3"/>
<keyword evidence="2" id="KW-0949">S-adenosyl-L-methionine</keyword>
<organism evidence="3 4">
    <name type="scientific">Panaeolus cyanescens</name>
    <dbReference type="NCBI Taxonomy" id="181874"/>
    <lineage>
        <taxon>Eukaryota</taxon>
        <taxon>Fungi</taxon>
        <taxon>Dikarya</taxon>
        <taxon>Basidiomycota</taxon>
        <taxon>Agaricomycotina</taxon>
        <taxon>Agaricomycetes</taxon>
        <taxon>Agaricomycetidae</taxon>
        <taxon>Agaricales</taxon>
        <taxon>Agaricineae</taxon>
        <taxon>Galeropsidaceae</taxon>
        <taxon>Panaeolus</taxon>
    </lineage>
</organism>
<evidence type="ECO:0000313" key="3">
    <source>
        <dbReference type="EMBL" id="PPQ84240.1"/>
    </source>
</evidence>
<dbReference type="GO" id="GO:0016740">
    <property type="term" value="F:transferase activity"/>
    <property type="evidence" value="ECO:0007669"/>
    <property type="project" value="UniProtKB-KW"/>
</dbReference>
<dbReference type="PANTHER" id="PTHR35897">
    <property type="entry name" value="METHYLTRANSFERASE AUSD"/>
    <property type="match status" value="1"/>
</dbReference>
<evidence type="ECO:0000256" key="2">
    <source>
        <dbReference type="ARBA" id="ARBA00022691"/>
    </source>
</evidence>
<dbReference type="PANTHER" id="PTHR35897:SF1">
    <property type="entry name" value="METHYLTRANSFERASE AUSD"/>
    <property type="match status" value="1"/>
</dbReference>
<dbReference type="Proteomes" id="UP000284842">
    <property type="component" value="Unassembled WGS sequence"/>
</dbReference>
<name>A0A409X0F3_9AGAR</name>
<dbReference type="InterPro" id="IPR051654">
    <property type="entry name" value="Meroterpenoid_MTases"/>
</dbReference>
<protein>
    <recommendedName>
        <fullName evidence="5">Methyltransferase domain-containing protein</fullName>
    </recommendedName>
</protein>
<keyword evidence="1" id="KW-0808">Transferase</keyword>
<dbReference type="STRING" id="181874.A0A409X0F3"/>
<reference evidence="3 4" key="1">
    <citation type="journal article" date="2018" name="Evol. Lett.">
        <title>Horizontal gene cluster transfer increased hallucinogenic mushroom diversity.</title>
        <authorList>
            <person name="Reynolds H.T."/>
            <person name="Vijayakumar V."/>
            <person name="Gluck-Thaler E."/>
            <person name="Korotkin H.B."/>
            <person name="Matheny P.B."/>
            <person name="Slot J.C."/>
        </authorList>
    </citation>
    <scope>NUCLEOTIDE SEQUENCE [LARGE SCALE GENOMIC DNA]</scope>
    <source>
        <strain evidence="3 4">2629</strain>
    </source>
</reference>
<evidence type="ECO:0000313" key="4">
    <source>
        <dbReference type="Proteomes" id="UP000284842"/>
    </source>
</evidence>
<sequence length="227" mass="26157">MKIELDLTFNIKVGNDIRKAVADGWPIQSAIASDLRSGFWHCGHELFKTTPDTYRVPFIEGDAYDDSFLSPVPLRAPNSEVPIPDVALDKIKTLNELHHKVSAIHASAFFHLFPEERQLDLARRLVSLLLPKKGSIIFGEHVSLPEKGFRAQMTEMKAHDWRMFCHDPESWENMWVNEVFAGSGIEIKVDARLIPVQRRDLEALSQQYSQCTEELRFWIMRWSITIL</sequence>
<dbReference type="InParanoid" id="A0A409X0F3"/>
<proteinExistence type="predicted"/>